<dbReference type="SUPFAM" id="SSF51905">
    <property type="entry name" value="FAD/NAD(P)-binding domain"/>
    <property type="match status" value="1"/>
</dbReference>
<sequence>MMGDEYDTSCNTWGATMAGNAPRADSVIIAGAGPAGLAAALALAGRGVRSVVLDTGNGTPRAGSRACGLEASTLAFVYDLTGTRLDGAAEPWGVQRIRRRGRDVPQPAAEPEAPVRYGLSQQRLERALLDAAHASPLVTTAWRHRIESVEQDETSVTVLARGPGGPVRFRAQWLVGCDGARSVVRRAVDVRFPGRPRVDRLLCADVKVRLPRRITATALVPPDPSLADEPASPDVGGPATPWLFVDPPFHRGGTVLAQPLPDDVWRLTWQLPMAHGVAKAAEETRVIPVTGDPADPKRIAARVRSVLRTLDALSPEPDTSEDPAHDLLWSGEYEVHQRLARRFRVGRVLLAGDAAHLVHPSAADAVELGLQDVRNLAWKLAFTLRGYAPIRLLETYHGERRGAARRRLALGEDALHFLAPASPAQKVGRRLTLMGARGKGTTLRRLDPRGPAANTSGPDYTGSPLLTPGPGVGEWIRDVEVFRADGAEGWLSECLDRGLVVLLIAPGIEVWHGGGWREAGLMPRLRGRLDKLAAPAELVVTPDYPGATAHTILLIRPDGYIAAHLPPDHLDILEQSIDRARGAGH</sequence>
<dbReference type="InterPro" id="IPR050641">
    <property type="entry name" value="RIFMO-like"/>
</dbReference>
<proteinExistence type="predicted"/>
<evidence type="ECO:0000259" key="5">
    <source>
        <dbReference type="Pfam" id="PF01494"/>
    </source>
</evidence>
<dbReference type="AlphaFoldDB" id="A0A401YYX3"/>
<dbReference type="Gene3D" id="3.30.70.2450">
    <property type="match status" value="1"/>
</dbReference>
<evidence type="ECO:0000256" key="2">
    <source>
        <dbReference type="ARBA" id="ARBA00022630"/>
    </source>
</evidence>
<comment type="cofactor">
    <cofactor evidence="1">
        <name>FAD</name>
        <dbReference type="ChEBI" id="CHEBI:57692"/>
    </cofactor>
</comment>
<dbReference type="EMBL" id="BIFH01000035">
    <property type="protein sequence ID" value="GCD99834.1"/>
    <property type="molecule type" value="Genomic_DNA"/>
</dbReference>
<dbReference type="GO" id="GO:0071949">
    <property type="term" value="F:FAD binding"/>
    <property type="evidence" value="ECO:0007669"/>
    <property type="project" value="InterPro"/>
</dbReference>
<evidence type="ECO:0000313" key="6">
    <source>
        <dbReference type="EMBL" id="GCD99834.1"/>
    </source>
</evidence>
<dbReference type="PANTHER" id="PTHR43004:SF19">
    <property type="entry name" value="BINDING MONOOXYGENASE, PUTATIVE (JCVI)-RELATED"/>
    <property type="match status" value="1"/>
</dbReference>
<dbReference type="GO" id="GO:0016709">
    <property type="term" value="F:oxidoreductase activity, acting on paired donors, with incorporation or reduction of molecular oxygen, NAD(P)H as one donor, and incorporation of one atom of oxygen"/>
    <property type="evidence" value="ECO:0007669"/>
    <property type="project" value="UniProtKB-ARBA"/>
</dbReference>
<dbReference type="Pfam" id="PF01494">
    <property type="entry name" value="FAD_binding_3"/>
    <property type="match status" value="1"/>
</dbReference>
<keyword evidence="2" id="KW-0285">Flavoprotein</keyword>
<comment type="caution">
    <text evidence="6">The sequence shown here is derived from an EMBL/GenBank/DDBJ whole genome shotgun (WGS) entry which is preliminary data.</text>
</comment>
<evidence type="ECO:0000313" key="7">
    <source>
        <dbReference type="Proteomes" id="UP000286931"/>
    </source>
</evidence>
<keyword evidence="6" id="KW-0560">Oxidoreductase</keyword>
<dbReference type="InterPro" id="IPR002938">
    <property type="entry name" value="FAD-bd"/>
</dbReference>
<evidence type="ECO:0000256" key="1">
    <source>
        <dbReference type="ARBA" id="ARBA00001974"/>
    </source>
</evidence>
<feature type="domain" description="FAD-binding" evidence="5">
    <location>
        <begin position="26"/>
        <end position="406"/>
    </location>
</feature>
<dbReference type="Proteomes" id="UP000286931">
    <property type="component" value="Unassembled WGS sequence"/>
</dbReference>
<reference evidence="6 7" key="1">
    <citation type="submission" date="2018-12" db="EMBL/GenBank/DDBJ databases">
        <title>Draft genome sequence of Embleya hyalina NBRC 13850T.</title>
        <authorList>
            <person name="Komaki H."/>
            <person name="Hosoyama A."/>
            <person name="Kimura A."/>
            <person name="Ichikawa N."/>
            <person name="Tamura T."/>
        </authorList>
    </citation>
    <scope>NUCLEOTIDE SEQUENCE [LARGE SCALE GENOMIC DNA]</scope>
    <source>
        <strain evidence="6 7">NBRC 13850</strain>
    </source>
</reference>
<keyword evidence="7" id="KW-1185">Reference proteome</keyword>
<feature type="region of interest" description="Disordered" evidence="4">
    <location>
        <begin position="442"/>
        <end position="464"/>
    </location>
</feature>
<dbReference type="Gene3D" id="3.50.50.60">
    <property type="entry name" value="FAD/NAD(P)-binding domain"/>
    <property type="match status" value="1"/>
</dbReference>
<dbReference type="PRINTS" id="PR00420">
    <property type="entry name" value="RNGMNOXGNASE"/>
</dbReference>
<evidence type="ECO:0000256" key="3">
    <source>
        <dbReference type="ARBA" id="ARBA00022827"/>
    </source>
</evidence>
<keyword evidence="6" id="KW-0503">Monooxygenase</keyword>
<name>A0A401YYX3_9ACTN</name>
<protein>
    <submittedName>
        <fullName evidence="6">Monooxygenase</fullName>
    </submittedName>
</protein>
<keyword evidence="3" id="KW-0274">FAD</keyword>
<accession>A0A401YYX3</accession>
<gene>
    <name evidence="6" type="ORF">EHYA_07556</name>
</gene>
<evidence type="ECO:0000256" key="4">
    <source>
        <dbReference type="SAM" id="MobiDB-lite"/>
    </source>
</evidence>
<dbReference type="Gene3D" id="3.40.30.120">
    <property type="match status" value="1"/>
</dbReference>
<dbReference type="PANTHER" id="PTHR43004">
    <property type="entry name" value="TRK SYSTEM POTASSIUM UPTAKE PROTEIN"/>
    <property type="match status" value="1"/>
</dbReference>
<dbReference type="InterPro" id="IPR036188">
    <property type="entry name" value="FAD/NAD-bd_sf"/>
</dbReference>
<organism evidence="6 7">
    <name type="scientific">Embleya hyalina</name>
    <dbReference type="NCBI Taxonomy" id="516124"/>
    <lineage>
        <taxon>Bacteria</taxon>
        <taxon>Bacillati</taxon>
        <taxon>Actinomycetota</taxon>
        <taxon>Actinomycetes</taxon>
        <taxon>Kitasatosporales</taxon>
        <taxon>Streptomycetaceae</taxon>
        <taxon>Embleya</taxon>
    </lineage>
</organism>